<dbReference type="EMBL" id="JAEFBK010000012">
    <property type="protein sequence ID" value="KAG7543492.1"/>
    <property type="molecule type" value="Genomic_DNA"/>
</dbReference>
<organism evidence="2 3">
    <name type="scientific">Arabidopsis thaliana x Arabidopsis arenosa</name>
    <dbReference type="NCBI Taxonomy" id="1240361"/>
    <lineage>
        <taxon>Eukaryota</taxon>
        <taxon>Viridiplantae</taxon>
        <taxon>Streptophyta</taxon>
        <taxon>Embryophyta</taxon>
        <taxon>Tracheophyta</taxon>
        <taxon>Spermatophyta</taxon>
        <taxon>Magnoliopsida</taxon>
        <taxon>eudicotyledons</taxon>
        <taxon>Gunneridae</taxon>
        <taxon>Pentapetalae</taxon>
        <taxon>rosids</taxon>
        <taxon>malvids</taxon>
        <taxon>Brassicales</taxon>
        <taxon>Brassicaceae</taxon>
        <taxon>Camelineae</taxon>
        <taxon>Arabidopsis</taxon>
    </lineage>
</organism>
<feature type="non-terminal residue" evidence="2">
    <location>
        <position position="384"/>
    </location>
</feature>
<comment type="caution">
    <text evidence="2">The sequence shown here is derived from an EMBL/GenBank/DDBJ whole genome shotgun (WGS) entry which is preliminary data.</text>
</comment>
<dbReference type="InterPro" id="IPR003871">
    <property type="entry name" value="RFA1B/D_OB_1st"/>
</dbReference>
<accession>A0A8T1Y8P4</accession>
<keyword evidence="3" id="KW-1185">Reference proteome</keyword>
<feature type="non-terminal residue" evidence="2">
    <location>
        <position position="1"/>
    </location>
</feature>
<name>A0A8T1Y8P4_9BRAS</name>
<dbReference type="CDD" id="cd04481">
    <property type="entry name" value="RPA1_DBD_B_like"/>
    <property type="match status" value="1"/>
</dbReference>
<gene>
    <name evidence="2" type="ORF">ISN45_Aa07g034030</name>
</gene>
<dbReference type="Proteomes" id="UP000694240">
    <property type="component" value="Chromosome 12"/>
</dbReference>
<sequence length="384" mass="44336">FQFCITWEVPSTKLSDEGGVDEQRTRFGKVLDELISRFVSVYWKQVLSGLKYSLRPNILKERTEIGSKAKSYNSIYLLFSYIAKGSDVSVDKYGSYPLVFGIDQTVPNFGSGPIFEDSDDETVKYVRVKILSLWRVRLYGFRCKTEMLLADEQGTKIEGTIGCGPFHNVDMRELREDAWYTISDFVVSVPIRRTPNTLHPFHIKFHSDTKMTLIYDLSSLNFLVFAKYSVIKRRLLEANRPFDLCGVVVYVSEIKRMTYVPGEYDASTACNYLYFRLMDQKGREMPCFALGHYAADFMNVWTSRGYQASFRYQPVFCVLRFWKVDEFMGEPSISTRIGCSKIYLEPTLPEIKDLRMMSVFIARVTWAIEEGEDCDDAGEVVDQN</sequence>
<feature type="domain" description="Replication protein A 70 kDa DNA-binding subunit B/D first OB fold" evidence="1">
    <location>
        <begin position="125"/>
        <end position="212"/>
    </location>
</feature>
<dbReference type="AlphaFoldDB" id="A0A8T1Y8P4"/>
<dbReference type="CDD" id="cd04480">
    <property type="entry name" value="RPA1_DBD_A_like"/>
    <property type="match status" value="1"/>
</dbReference>
<reference evidence="2 3" key="1">
    <citation type="submission" date="2020-12" db="EMBL/GenBank/DDBJ databases">
        <title>Concerted genomic and epigenomic changes stabilize Arabidopsis allopolyploids.</title>
        <authorList>
            <person name="Chen Z."/>
        </authorList>
    </citation>
    <scope>NUCLEOTIDE SEQUENCE [LARGE SCALE GENOMIC DNA]</scope>
    <source>
        <strain evidence="2">Allo738</strain>
        <tissue evidence="2">Leaf</tissue>
    </source>
</reference>
<evidence type="ECO:0000313" key="3">
    <source>
        <dbReference type="Proteomes" id="UP000694240"/>
    </source>
</evidence>
<proteinExistence type="predicted"/>
<evidence type="ECO:0000259" key="1">
    <source>
        <dbReference type="Pfam" id="PF02721"/>
    </source>
</evidence>
<dbReference type="Pfam" id="PF02721">
    <property type="entry name" value="DUF223"/>
    <property type="match status" value="1"/>
</dbReference>
<protein>
    <recommendedName>
        <fullName evidence="1">Replication protein A 70 kDa DNA-binding subunit B/D first OB fold domain-containing protein</fullName>
    </recommendedName>
</protein>
<evidence type="ECO:0000313" key="2">
    <source>
        <dbReference type="EMBL" id="KAG7543492.1"/>
    </source>
</evidence>